<evidence type="ECO:0000256" key="1">
    <source>
        <dbReference type="ARBA" id="ARBA00007613"/>
    </source>
</evidence>
<keyword evidence="2" id="KW-0564">Palmitate</keyword>
<accession>A0A840UXE4</accession>
<dbReference type="Gene3D" id="2.20.200.10">
    <property type="entry name" value="Outer membrane efflux proteins (OEP)"/>
    <property type="match status" value="1"/>
</dbReference>
<reference evidence="3 4" key="1">
    <citation type="submission" date="2020-08" db="EMBL/GenBank/DDBJ databases">
        <title>Genomic Encyclopedia of Type Strains, Phase IV (KMG-IV): sequencing the most valuable type-strain genomes for metagenomic binning, comparative biology and taxonomic classification.</title>
        <authorList>
            <person name="Goeker M."/>
        </authorList>
    </citation>
    <scope>NUCLEOTIDE SEQUENCE [LARGE SCALE GENOMIC DNA]</scope>
    <source>
        <strain evidence="3 4">DSM 28570</strain>
    </source>
</reference>
<organism evidence="3 4">
    <name type="scientific">Desulfoprunum benzoelyticum</name>
    <dbReference type="NCBI Taxonomy" id="1506996"/>
    <lineage>
        <taxon>Bacteria</taxon>
        <taxon>Pseudomonadati</taxon>
        <taxon>Thermodesulfobacteriota</taxon>
        <taxon>Desulfobulbia</taxon>
        <taxon>Desulfobulbales</taxon>
        <taxon>Desulfobulbaceae</taxon>
        <taxon>Desulfoprunum</taxon>
    </lineage>
</organism>
<protein>
    <submittedName>
        <fullName evidence="3">NodT family efflux transporter outer membrane factor (OMF) lipoprotein</fullName>
    </submittedName>
</protein>
<evidence type="ECO:0000313" key="4">
    <source>
        <dbReference type="Proteomes" id="UP000539642"/>
    </source>
</evidence>
<feature type="signal peptide" evidence="2">
    <location>
        <begin position="1"/>
        <end position="22"/>
    </location>
</feature>
<dbReference type="AlphaFoldDB" id="A0A840UXE4"/>
<comment type="subcellular location">
    <subcellularLocation>
        <location evidence="2">Cell membrane</location>
        <topology evidence="2">Lipid-anchor</topology>
    </subcellularLocation>
</comment>
<sequence length="483" mass="51404">MQNCHLTRFLILAVCLGLTACAMVGPKYTAPEPDLPEAWNQLEQTDHPVADDAQAGDVSRWWRQLDDPLLAGLMDEALQAGPDLRLAQARLREARARRGVAGAGRFPEAAVSGSYRRSQSSEEAGSGRTNDLFSAGLDASWEIDIFGGVRRRVAAAEADVAAAVAELGATSVSLTAEVALNYVEVRGLQLRLAIARANLASQTETLQLTEWREQAGLVGRQDVEQARTNRELTRAQIPSLETSLVEAEHRLDILLGTAPGTVHARLAAVRDLPVMPVRIAVGIPADTLRQRPDIRAAERRLAAETARVGAAEAARYPAFNLSGSIGLEALEAENLATSGAVASSLLAGITAPIFDAGRLRQQVEIQDAVREQAEVAYEQTVLAALQDVENALVAIKRHSERGGALAGAAAAARNAAQLARQQYSAGLIDFQTVLDTERTVLTVEDSLAGTRTDGLLALISLYKALGGGWTPQGESRQAGKDTP</sequence>
<dbReference type="GO" id="GO:0015562">
    <property type="term" value="F:efflux transmembrane transporter activity"/>
    <property type="evidence" value="ECO:0007669"/>
    <property type="project" value="InterPro"/>
</dbReference>
<dbReference type="InterPro" id="IPR010131">
    <property type="entry name" value="MdtP/NodT-like"/>
</dbReference>
<keyword evidence="2" id="KW-0732">Signal</keyword>
<dbReference type="Proteomes" id="UP000539642">
    <property type="component" value="Unassembled WGS sequence"/>
</dbReference>
<comment type="similarity">
    <text evidence="1 2">Belongs to the outer membrane factor (OMF) (TC 1.B.17) family.</text>
</comment>
<keyword evidence="2" id="KW-0812">Transmembrane</keyword>
<evidence type="ECO:0000313" key="3">
    <source>
        <dbReference type="EMBL" id="MBB5349603.1"/>
    </source>
</evidence>
<dbReference type="EMBL" id="JACHEO010000030">
    <property type="protein sequence ID" value="MBB5349603.1"/>
    <property type="molecule type" value="Genomic_DNA"/>
</dbReference>
<evidence type="ECO:0000256" key="2">
    <source>
        <dbReference type="RuleBase" id="RU362097"/>
    </source>
</evidence>
<dbReference type="NCBIfam" id="TIGR01845">
    <property type="entry name" value="outer_NodT"/>
    <property type="match status" value="1"/>
</dbReference>
<keyword evidence="4" id="KW-1185">Reference proteome</keyword>
<dbReference type="Pfam" id="PF02321">
    <property type="entry name" value="OEP"/>
    <property type="match status" value="2"/>
</dbReference>
<keyword evidence="2" id="KW-1134">Transmembrane beta strand</keyword>
<gene>
    <name evidence="3" type="ORF">HNQ81_003359</name>
</gene>
<dbReference type="Gene3D" id="1.20.1600.10">
    <property type="entry name" value="Outer membrane efflux proteins (OEP)"/>
    <property type="match status" value="1"/>
</dbReference>
<dbReference type="InterPro" id="IPR003423">
    <property type="entry name" value="OMP_efflux"/>
</dbReference>
<feature type="chain" id="PRO_5033114193" evidence="2">
    <location>
        <begin position="23"/>
        <end position="483"/>
    </location>
</feature>
<name>A0A840UXE4_9BACT</name>
<comment type="caution">
    <text evidence="3">The sequence shown here is derived from an EMBL/GenBank/DDBJ whole genome shotgun (WGS) entry which is preliminary data.</text>
</comment>
<keyword evidence="2" id="KW-0472">Membrane</keyword>
<dbReference type="GO" id="GO:0005886">
    <property type="term" value="C:plasma membrane"/>
    <property type="evidence" value="ECO:0007669"/>
    <property type="project" value="UniProtKB-SubCell"/>
</dbReference>
<keyword evidence="2 3" id="KW-0449">Lipoprotein</keyword>
<dbReference type="PANTHER" id="PTHR30203">
    <property type="entry name" value="OUTER MEMBRANE CATION EFFLUX PROTEIN"/>
    <property type="match status" value="1"/>
</dbReference>
<dbReference type="PANTHER" id="PTHR30203:SF25">
    <property type="entry name" value="OUTER MEMBRANE PROTEIN-RELATED"/>
    <property type="match status" value="1"/>
</dbReference>
<proteinExistence type="inferred from homology"/>
<dbReference type="SUPFAM" id="SSF56954">
    <property type="entry name" value="Outer membrane efflux proteins (OEP)"/>
    <property type="match status" value="1"/>
</dbReference>
<dbReference type="RefSeq" id="WP_183352387.1">
    <property type="nucleotide sequence ID" value="NZ_JACHEO010000030.1"/>
</dbReference>